<gene>
    <name evidence="10" type="ORF">SAMN02746041_02888</name>
</gene>
<sequence length="355" mass="39399">MISVIMAGGSGTRFWPLSRSSYPKQFLKIVGDQPLLRATYERIRPLSTDEEILVVVGREHEEETRRILADTRVRILVEPFGRNTAPCVGLAARYAAHLGATGPLAILPADHYVADPEAFQHAIRKAATVVQEGGIATLGIVPTRPETGYGYIERQTEGALDGAYRVRRFVEKPPLETAAKYFQSGRHYWNAGIFVATATTLLKEFAAHMPEFAAGLDVLARTFDTEGFSQALEDLYGATENISFDYAVMEKTREAVYVVPTHCGWSDVGSWYSLYDVRRSGADSDGNVLEGDVRAYDCRDSFVVGHGGRFLAVLGLQRVLVVDTKDAVLVADLERSQEVRRVVQDLKDKRRQELL</sequence>
<dbReference type="Pfam" id="PF00483">
    <property type="entry name" value="NTP_transferase"/>
    <property type="match status" value="1"/>
</dbReference>
<dbReference type="GO" id="GO:0004475">
    <property type="term" value="F:mannose-1-phosphate guanylyltransferase (GTP) activity"/>
    <property type="evidence" value="ECO:0007669"/>
    <property type="project" value="UniProtKB-EC"/>
</dbReference>
<dbReference type="InterPro" id="IPR029044">
    <property type="entry name" value="Nucleotide-diphossugar_trans"/>
</dbReference>
<dbReference type="InterPro" id="IPR054566">
    <property type="entry name" value="ManC/GMP-like_b-helix"/>
</dbReference>
<evidence type="ECO:0000259" key="9">
    <source>
        <dbReference type="Pfam" id="PF22640"/>
    </source>
</evidence>
<dbReference type="InterPro" id="IPR005835">
    <property type="entry name" value="NTP_transferase_dom"/>
</dbReference>
<dbReference type="Proteomes" id="UP000192783">
    <property type="component" value="Unassembled WGS sequence"/>
</dbReference>
<dbReference type="InterPro" id="IPR049577">
    <property type="entry name" value="GMPP_N"/>
</dbReference>
<dbReference type="EC" id="2.7.7.13" evidence="2"/>
<proteinExistence type="inferred from homology"/>
<protein>
    <recommendedName>
        <fullName evidence="2">mannose-1-phosphate guanylyltransferase</fullName>
        <ecNumber evidence="2">2.7.7.13</ecNumber>
    </recommendedName>
</protein>
<evidence type="ECO:0000256" key="7">
    <source>
        <dbReference type="ARBA" id="ARBA00047343"/>
    </source>
</evidence>
<dbReference type="Pfam" id="PF22640">
    <property type="entry name" value="ManC_GMP_beta-helix"/>
    <property type="match status" value="1"/>
</dbReference>
<dbReference type="SUPFAM" id="SSF159283">
    <property type="entry name" value="Guanosine diphospho-D-mannose pyrophosphorylase/mannose-6-phosphate isomerase linker domain"/>
    <property type="match status" value="1"/>
</dbReference>
<dbReference type="PANTHER" id="PTHR46390">
    <property type="entry name" value="MANNOSE-1-PHOSPHATE GUANYLYLTRANSFERASE"/>
    <property type="match status" value="1"/>
</dbReference>
<keyword evidence="6" id="KW-0342">GTP-binding</keyword>
<accession>A0A1W1XT68</accession>
<evidence type="ECO:0000256" key="3">
    <source>
        <dbReference type="ARBA" id="ARBA00022679"/>
    </source>
</evidence>
<evidence type="ECO:0000259" key="8">
    <source>
        <dbReference type="Pfam" id="PF00483"/>
    </source>
</evidence>
<organism evidence="10 11">
    <name type="scientific">Desulfacinum hydrothermale DSM 13146</name>
    <dbReference type="NCBI Taxonomy" id="1121390"/>
    <lineage>
        <taxon>Bacteria</taxon>
        <taxon>Pseudomonadati</taxon>
        <taxon>Thermodesulfobacteriota</taxon>
        <taxon>Syntrophobacteria</taxon>
        <taxon>Syntrophobacterales</taxon>
        <taxon>Syntrophobacteraceae</taxon>
        <taxon>Desulfacinum</taxon>
    </lineage>
</organism>
<evidence type="ECO:0000256" key="4">
    <source>
        <dbReference type="ARBA" id="ARBA00022695"/>
    </source>
</evidence>
<keyword evidence="5" id="KW-0547">Nucleotide-binding</keyword>
<reference evidence="10 11" key="1">
    <citation type="submission" date="2017-04" db="EMBL/GenBank/DDBJ databases">
        <authorList>
            <person name="Afonso C.L."/>
            <person name="Miller P.J."/>
            <person name="Scott M.A."/>
            <person name="Spackman E."/>
            <person name="Goraichik I."/>
            <person name="Dimitrov K.M."/>
            <person name="Suarez D.L."/>
            <person name="Swayne D.E."/>
        </authorList>
    </citation>
    <scope>NUCLEOTIDE SEQUENCE [LARGE SCALE GENOMIC DNA]</scope>
    <source>
        <strain evidence="10 11">DSM 13146</strain>
    </source>
</reference>
<dbReference type="GO" id="GO:0009298">
    <property type="term" value="P:GDP-mannose biosynthetic process"/>
    <property type="evidence" value="ECO:0007669"/>
    <property type="project" value="TreeGrafter"/>
</dbReference>
<dbReference type="PANTHER" id="PTHR46390:SF1">
    <property type="entry name" value="MANNOSE-1-PHOSPHATE GUANYLYLTRANSFERASE"/>
    <property type="match status" value="1"/>
</dbReference>
<dbReference type="RefSeq" id="WP_084058796.1">
    <property type="nucleotide sequence ID" value="NZ_FWXF01000020.1"/>
</dbReference>
<name>A0A1W1XT68_9BACT</name>
<dbReference type="Gene3D" id="3.90.550.10">
    <property type="entry name" value="Spore Coat Polysaccharide Biosynthesis Protein SpsA, Chain A"/>
    <property type="match status" value="1"/>
</dbReference>
<evidence type="ECO:0000313" key="10">
    <source>
        <dbReference type="EMBL" id="SMC27159.1"/>
    </source>
</evidence>
<dbReference type="OrthoDB" id="9806359at2"/>
<dbReference type="CDD" id="cd02509">
    <property type="entry name" value="GDP-M1P_Guanylyltransferase"/>
    <property type="match status" value="1"/>
</dbReference>
<dbReference type="InterPro" id="IPR051161">
    <property type="entry name" value="Mannose-6P_isomerase_type2"/>
</dbReference>
<feature type="domain" description="MannoseP isomerase/GMP-like beta-helix" evidence="9">
    <location>
        <begin position="297"/>
        <end position="346"/>
    </location>
</feature>
<evidence type="ECO:0000256" key="1">
    <source>
        <dbReference type="ARBA" id="ARBA00006115"/>
    </source>
</evidence>
<keyword evidence="3 10" id="KW-0808">Transferase</keyword>
<keyword evidence="4 10" id="KW-0548">Nucleotidyltransferase</keyword>
<keyword evidence="11" id="KW-1185">Reference proteome</keyword>
<evidence type="ECO:0000256" key="5">
    <source>
        <dbReference type="ARBA" id="ARBA00022741"/>
    </source>
</evidence>
<feature type="domain" description="Nucleotidyl transferase" evidence="8">
    <location>
        <begin position="3"/>
        <end position="279"/>
    </location>
</feature>
<comment type="similarity">
    <text evidence="1">Belongs to the mannose-6-phosphate isomerase type 2 family.</text>
</comment>
<dbReference type="AlphaFoldDB" id="A0A1W1XT68"/>
<comment type="catalytic activity">
    <reaction evidence="7">
        <text>alpha-D-mannose 1-phosphate + GTP + H(+) = GDP-alpha-D-mannose + diphosphate</text>
        <dbReference type="Rhea" id="RHEA:15229"/>
        <dbReference type="ChEBI" id="CHEBI:15378"/>
        <dbReference type="ChEBI" id="CHEBI:33019"/>
        <dbReference type="ChEBI" id="CHEBI:37565"/>
        <dbReference type="ChEBI" id="CHEBI:57527"/>
        <dbReference type="ChEBI" id="CHEBI:58409"/>
        <dbReference type="EC" id="2.7.7.13"/>
    </reaction>
</comment>
<dbReference type="EMBL" id="FWXF01000020">
    <property type="protein sequence ID" value="SMC27159.1"/>
    <property type="molecule type" value="Genomic_DNA"/>
</dbReference>
<evidence type="ECO:0000313" key="11">
    <source>
        <dbReference type="Proteomes" id="UP000192783"/>
    </source>
</evidence>
<evidence type="ECO:0000256" key="6">
    <source>
        <dbReference type="ARBA" id="ARBA00023134"/>
    </source>
</evidence>
<dbReference type="SUPFAM" id="SSF53448">
    <property type="entry name" value="Nucleotide-diphospho-sugar transferases"/>
    <property type="match status" value="1"/>
</dbReference>
<dbReference type="GO" id="GO:0005525">
    <property type="term" value="F:GTP binding"/>
    <property type="evidence" value="ECO:0007669"/>
    <property type="project" value="UniProtKB-KW"/>
</dbReference>
<evidence type="ECO:0000256" key="2">
    <source>
        <dbReference type="ARBA" id="ARBA00012387"/>
    </source>
</evidence>
<dbReference type="STRING" id="1121390.SAMN02746041_02888"/>
<dbReference type="FunFam" id="3.90.550.10:FF:000046">
    <property type="entry name" value="Mannose-1-phosphate guanylyltransferase (GDP)"/>
    <property type="match status" value="1"/>
</dbReference>